<gene>
    <name evidence="5" type="ORF">LEA_14123</name>
</gene>
<dbReference type="InterPro" id="IPR003593">
    <property type="entry name" value="AAA+_ATPase"/>
</dbReference>
<dbReference type="InterPro" id="IPR003439">
    <property type="entry name" value="ABC_transporter-like_ATP-bd"/>
</dbReference>
<comment type="caution">
    <text evidence="5">The sequence shown here is derived from an EMBL/GenBank/DDBJ whole genome shotgun (WGS) entry which is preliminary data.</text>
</comment>
<evidence type="ECO:0000256" key="1">
    <source>
        <dbReference type="ARBA" id="ARBA00022448"/>
    </source>
</evidence>
<protein>
    <submittedName>
        <fullName evidence="5">ABC transporter ATP-binding protein</fullName>
    </submittedName>
</protein>
<dbReference type="PANTHER" id="PTHR42781">
    <property type="entry name" value="SPERMIDINE/PUTRESCINE IMPORT ATP-BINDING PROTEIN POTA"/>
    <property type="match status" value="1"/>
</dbReference>
<name>K1SJY0_9ZZZZ</name>
<dbReference type="GO" id="GO:0016887">
    <property type="term" value="F:ATP hydrolysis activity"/>
    <property type="evidence" value="ECO:0007669"/>
    <property type="project" value="InterPro"/>
</dbReference>
<feature type="domain" description="ABC transporter" evidence="4">
    <location>
        <begin position="6"/>
        <end position="186"/>
    </location>
</feature>
<dbReference type="GO" id="GO:0005524">
    <property type="term" value="F:ATP binding"/>
    <property type="evidence" value="ECO:0007669"/>
    <property type="project" value="UniProtKB-KW"/>
</dbReference>
<evidence type="ECO:0000259" key="4">
    <source>
        <dbReference type="PROSITE" id="PS50893"/>
    </source>
</evidence>
<proteinExistence type="predicted"/>
<sequence>MSNEVLKISNLVKKYDNSDRVILNNLDLTINDEDFLCILGPSGCGKSTLIRCIAGFEDYEGSIKVDGQSVVKPGPDRIMVFQDFNQLFPWKTVLKNITYALKVNGMKDKAEREQKAKKYLEKVNLVQYANYYPHQLSGGMKQRVAIAKGMALGSKIILMDEPFAALDAMTRKQLQSELLKLKQKEK</sequence>
<organism evidence="5">
    <name type="scientific">human gut metagenome</name>
    <dbReference type="NCBI Taxonomy" id="408170"/>
    <lineage>
        <taxon>unclassified sequences</taxon>
        <taxon>metagenomes</taxon>
        <taxon>organismal metagenomes</taxon>
    </lineage>
</organism>
<reference evidence="5" key="1">
    <citation type="journal article" date="2013" name="Environ. Microbiol.">
        <title>Microbiota from the distal guts of lean and obese adolescents exhibit partial functional redundancy besides clear differences in community structure.</title>
        <authorList>
            <person name="Ferrer M."/>
            <person name="Ruiz A."/>
            <person name="Lanza F."/>
            <person name="Haange S.B."/>
            <person name="Oberbach A."/>
            <person name="Till H."/>
            <person name="Bargiela R."/>
            <person name="Campoy C."/>
            <person name="Segura M.T."/>
            <person name="Richter M."/>
            <person name="von Bergen M."/>
            <person name="Seifert J."/>
            <person name="Suarez A."/>
        </authorList>
    </citation>
    <scope>NUCLEOTIDE SEQUENCE</scope>
</reference>
<accession>K1SJY0</accession>
<dbReference type="Pfam" id="PF00005">
    <property type="entry name" value="ABC_tran"/>
    <property type="match status" value="1"/>
</dbReference>
<dbReference type="PANTHER" id="PTHR42781:SF8">
    <property type="entry name" value="BICARBONATE TRANSPORT ATP-BINDING PROTEIN CMPC"/>
    <property type="match status" value="1"/>
</dbReference>
<dbReference type="SUPFAM" id="SSF52540">
    <property type="entry name" value="P-loop containing nucleoside triphosphate hydrolases"/>
    <property type="match status" value="1"/>
</dbReference>
<dbReference type="InterPro" id="IPR050093">
    <property type="entry name" value="ABC_SmlMolc_Importer"/>
</dbReference>
<evidence type="ECO:0000256" key="3">
    <source>
        <dbReference type="ARBA" id="ARBA00022840"/>
    </source>
</evidence>
<keyword evidence="3 5" id="KW-0067">ATP-binding</keyword>
<dbReference type="Gene3D" id="3.40.50.300">
    <property type="entry name" value="P-loop containing nucleotide triphosphate hydrolases"/>
    <property type="match status" value="1"/>
</dbReference>
<dbReference type="InterPro" id="IPR027417">
    <property type="entry name" value="P-loop_NTPase"/>
</dbReference>
<dbReference type="EMBL" id="AJWY01009593">
    <property type="protein sequence ID" value="EKC57913.1"/>
    <property type="molecule type" value="Genomic_DNA"/>
</dbReference>
<evidence type="ECO:0000313" key="5">
    <source>
        <dbReference type="EMBL" id="EKC57913.1"/>
    </source>
</evidence>
<evidence type="ECO:0000256" key="2">
    <source>
        <dbReference type="ARBA" id="ARBA00022741"/>
    </source>
</evidence>
<dbReference type="SMART" id="SM00382">
    <property type="entry name" value="AAA"/>
    <property type="match status" value="1"/>
</dbReference>
<keyword evidence="2" id="KW-0547">Nucleotide-binding</keyword>
<dbReference type="InterPro" id="IPR017871">
    <property type="entry name" value="ABC_transporter-like_CS"/>
</dbReference>
<dbReference type="AlphaFoldDB" id="K1SJY0"/>
<dbReference type="PROSITE" id="PS50893">
    <property type="entry name" value="ABC_TRANSPORTER_2"/>
    <property type="match status" value="1"/>
</dbReference>
<dbReference type="PROSITE" id="PS00211">
    <property type="entry name" value="ABC_TRANSPORTER_1"/>
    <property type="match status" value="1"/>
</dbReference>
<keyword evidence="1" id="KW-0813">Transport</keyword>